<protein>
    <submittedName>
        <fullName evidence="2">Uncharacterized protein</fullName>
    </submittedName>
</protein>
<evidence type="ECO:0000256" key="1">
    <source>
        <dbReference type="SAM" id="SignalP"/>
    </source>
</evidence>
<evidence type="ECO:0000313" key="2">
    <source>
        <dbReference type="EMBL" id="KAF9065654.1"/>
    </source>
</evidence>
<dbReference type="Proteomes" id="UP000772434">
    <property type="component" value="Unassembled WGS sequence"/>
</dbReference>
<keyword evidence="3" id="KW-1185">Reference proteome</keyword>
<comment type="caution">
    <text evidence="2">The sequence shown here is derived from an EMBL/GenBank/DDBJ whole genome shotgun (WGS) entry which is preliminary data.</text>
</comment>
<dbReference type="AlphaFoldDB" id="A0A9P5PH90"/>
<reference evidence="2" key="1">
    <citation type="submission" date="2020-11" db="EMBL/GenBank/DDBJ databases">
        <authorList>
            <consortium name="DOE Joint Genome Institute"/>
            <person name="Ahrendt S."/>
            <person name="Riley R."/>
            <person name="Andreopoulos W."/>
            <person name="Labutti K."/>
            <person name="Pangilinan J."/>
            <person name="Ruiz-Duenas F.J."/>
            <person name="Barrasa J.M."/>
            <person name="Sanchez-Garcia M."/>
            <person name="Camarero S."/>
            <person name="Miyauchi S."/>
            <person name="Serrano A."/>
            <person name="Linde D."/>
            <person name="Babiker R."/>
            <person name="Drula E."/>
            <person name="Ayuso-Fernandez I."/>
            <person name="Pacheco R."/>
            <person name="Padilla G."/>
            <person name="Ferreira P."/>
            <person name="Barriuso J."/>
            <person name="Kellner H."/>
            <person name="Castanera R."/>
            <person name="Alfaro M."/>
            <person name="Ramirez L."/>
            <person name="Pisabarro A.G."/>
            <person name="Kuo A."/>
            <person name="Tritt A."/>
            <person name="Lipzen A."/>
            <person name="He G."/>
            <person name="Yan M."/>
            <person name="Ng V."/>
            <person name="Cullen D."/>
            <person name="Martin F."/>
            <person name="Rosso M.-N."/>
            <person name="Henrissat B."/>
            <person name="Hibbett D."/>
            <person name="Martinez A.T."/>
            <person name="Grigoriev I.V."/>
        </authorList>
    </citation>
    <scope>NUCLEOTIDE SEQUENCE</scope>
    <source>
        <strain evidence="2">AH 40177</strain>
    </source>
</reference>
<evidence type="ECO:0000313" key="3">
    <source>
        <dbReference type="Proteomes" id="UP000772434"/>
    </source>
</evidence>
<dbReference type="OrthoDB" id="2886613at2759"/>
<proteinExistence type="predicted"/>
<name>A0A9P5PH90_9AGAR</name>
<feature type="signal peptide" evidence="1">
    <location>
        <begin position="1"/>
        <end position="19"/>
    </location>
</feature>
<feature type="chain" id="PRO_5040110338" evidence="1">
    <location>
        <begin position="20"/>
        <end position="80"/>
    </location>
</feature>
<accession>A0A9P5PH90</accession>
<dbReference type="EMBL" id="JADNRY010000100">
    <property type="protein sequence ID" value="KAF9065654.1"/>
    <property type="molecule type" value="Genomic_DNA"/>
</dbReference>
<sequence>MNFLAFVLVAIVAAIPAHACKCLDAGGSNNVGNTQSCCGSLGGSFQDGNDCAAGSISEHLSNFRSCCEGDGSVTSDCDFP</sequence>
<organism evidence="2 3">
    <name type="scientific">Rhodocollybia butyracea</name>
    <dbReference type="NCBI Taxonomy" id="206335"/>
    <lineage>
        <taxon>Eukaryota</taxon>
        <taxon>Fungi</taxon>
        <taxon>Dikarya</taxon>
        <taxon>Basidiomycota</taxon>
        <taxon>Agaricomycotina</taxon>
        <taxon>Agaricomycetes</taxon>
        <taxon>Agaricomycetidae</taxon>
        <taxon>Agaricales</taxon>
        <taxon>Marasmiineae</taxon>
        <taxon>Omphalotaceae</taxon>
        <taxon>Rhodocollybia</taxon>
    </lineage>
</organism>
<gene>
    <name evidence="2" type="ORF">BDP27DRAFT_1228647</name>
</gene>
<keyword evidence="1" id="KW-0732">Signal</keyword>